<dbReference type="Pfam" id="PF13200">
    <property type="entry name" value="DUF4015"/>
    <property type="match status" value="1"/>
</dbReference>
<evidence type="ECO:0000313" key="4">
    <source>
        <dbReference type="Proteomes" id="UP000255425"/>
    </source>
</evidence>
<evidence type="ECO:0000256" key="1">
    <source>
        <dbReference type="SAM" id="MobiDB-lite"/>
    </source>
</evidence>
<evidence type="ECO:0000313" key="3">
    <source>
        <dbReference type="EMBL" id="SUM68106.1"/>
    </source>
</evidence>
<dbReference type="EMBL" id="UHDZ01000001">
    <property type="protein sequence ID" value="SUM68106.1"/>
    <property type="molecule type" value="Genomic_DNA"/>
</dbReference>
<accession>A0A380GZK4</accession>
<reference evidence="3 4" key="1">
    <citation type="submission" date="2018-06" db="EMBL/GenBank/DDBJ databases">
        <authorList>
            <consortium name="Pathogen Informatics"/>
            <person name="Doyle S."/>
        </authorList>
    </citation>
    <scope>NUCLEOTIDE SEQUENCE [LARGE SCALE GENOMIC DNA]</scope>
    <source>
        <strain evidence="3 4">NCTC11807</strain>
    </source>
</reference>
<protein>
    <recommendedName>
        <fullName evidence="2">DUF4015 domain-containing protein</fullName>
    </recommendedName>
</protein>
<feature type="region of interest" description="Disordered" evidence="1">
    <location>
        <begin position="196"/>
        <end position="221"/>
    </location>
</feature>
<dbReference type="Proteomes" id="UP000255425">
    <property type="component" value="Unassembled WGS sequence"/>
</dbReference>
<name>A0A380GZK4_9STAP</name>
<evidence type="ECO:0000259" key="2">
    <source>
        <dbReference type="Pfam" id="PF13200"/>
    </source>
</evidence>
<organism evidence="3 4">
    <name type="scientific">Staphylococcus saccharolyticus</name>
    <dbReference type="NCBI Taxonomy" id="33028"/>
    <lineage>
        <taxon>Bacteria</taxon>
        <taxon>Bacillati</taxon>
        <taxon>Bacillota</taxon>
        <taxon>Bacilli</taxon>
        <taxon>Bacillales</taxon>
        <taxon>Staphylococcaceae</taxon>
        <taxon>Staphylococcus</taxon>
    </lineage>
</organism>
<feature type="domain" description="DUF4015" evidence="2">
    <location>
        <begin position="4"/>
        <end position="197"/>
    </location>
</feature>
<dbReference type="InterPro" id="IPR025275">
    <property type="entry name" value="DUF4015"/>
</dbReference>
<proteinExistence type="predicted"/>
<feature type="compositionally biased region" description="Basic and acidic residues" evidence="1">
    <location>
        <begin position="205"/>
        <end position="221"/>
    </location>
</feature>
<gene>
    <name evidence="3" type="ORF">NCTC11807_00424</name>
</gene>
<dbReference type="AlphaFoldDB" id="A0A380GZK4"/>
<keyword evidence="4" id="KW-1185">Reference proteome</keyword>
<sequence length="221" mass="25429">MEIQYSCFQDIQFDYVRFPEGFENEAEHLDFSKGDYKNSELSSGDQRVDTVTKYLEYAQKELQPYNVKISADVFGYSALVKNAPGIGQSFPKISKNVDAISSVIYPSHWSSGDFGLEDPDTEPYKTVNRYIKKENNILNDLGNKKPKTRPWIQDFTASYLGEGKYKEYDAQAISDQVQALKDNDVDEFLIWNAANDYTQGPNFNPKKEKVKDYERDDSDKK</sequence>